<reference evidence="2" key="1">
    <citation type="submission" date="2006-10" db="EMBL/GenBank/DDBJ databases">
        <authorList>
            <person name="Amadeo P."/>
            <person name="Zhao Q."/>
            <person name="Wortman J."/>
            <person name="Fraser-Liggett C."/>
            <person name="Carlton J."/>
        </authorList>
    </citation>
    <scope>NUCLEOTIDE SEQUENCE</scope>
    <source>
        <strain evidence="2">G3</strain>
    </source>
</reference>
<keyword evidence="3" id="KW-1185">Reference proteome</keyword>
<keyword evidence="1" id="KW-0812">Transmembrane</keyword>
<dbReference type="KEGG" id="tva:4763315"/>
<dbReference type="RefSeq" id="XP_001317676.1">
    <property type="nucleotide sequence ID" value="XM_001317641.1"/>
</dbReference>
<sequence length="198" mass="22939">MTKNKYHVTYLGQSALDKVNKACQERSNKSEKEMLHLKWLQLSLSLNRQVQMKYISENLDARAGNNKLKGIQMKPFLAKWKKQEYRKMWKNLTNKLRRRENKQKLGISSENSKELQDNAVKFFTDSLFGKAPQITEVFTDERVKDLKEIQQETSVTKARDLSLTESSAPPAKKSNAVIYTALVAIIIVLIVAFVLFWK</sequence>
<dbReference type="Proteomes" id="UP000001542">
    <property type="component" value="Unassembled WGS sequence"/>
</dbReference>
<evidence type="ECO:0000256" key="1">
    <source>
        <dbReference type="SAM" id="Phobius"/>
    </source>
</evidence>
<dbReference type="VEuPathDB" id="TrichDB:TVAG_286310"/>
<dbReference type="AlphaFoldDB" id="A2EPE5"/>
<evidence type="ECO:0000313" key="2">
    <source>
        <dbReference type="EMBL" id="EAY05453.1"/>
    </source>
</evidence>
<protein>
    <submittedName>
        <fullName evidence="2">Uncharacterized protein</fullName>
    </submittedName>
</protein>
<dbReference type="EMBL" id="DS113448">
    <property type="protein sequence ID" value="EAY05453.1"/>
    <property type="molecule type" value="Genomic_DNA"/>
</dbReference>
<reference evidence="2" key="2">
    <citation type="journal article" date="2007" name="Science">
        <title>Draft genome sequence of the sexually transmitted pathogen Trichomonas vaginalis.</title>
        <authorList>
            <person name="Carlton J.M."/>
            <person name="Hirt R.P."/>
            <person name="Silva J.C."/>
            <person name="Delcher A.L."/>
            <person name="Schatz M."/>
            <person name="Zhao Q."/>
            <person name="Wortman J.R."/>
            <person name="Bidwell S.L."/>
            <person name="Alsmark U.C.M."/>
            <person name="Besteiro S."/>
            <person name="Sicheritz-Ponten T."/>
            <person name="Noel C.J."/>
            <person name="Dacks J.B."/>
            <person name="Foster P.G."/>
            <person name="Simillion C."/>
            <person name="Van de Peer Y."/>
            <person name="Miranda-Saavedra D."/>
            <person name="Barton G.J."/>
            <person name="Westrop G.D."/>
            <person name="Mueller S."/>
            <person name="Dessi D."/>
            <person name="Fiori P.L."/>
            <person name="Ren Q."/>
            <person name="Paulsen I."/>
            <person name="Zhang H."/>
            <person name="Bastida-Corcuera F.D."/>
            <person name="Simoes-Barbosa A."/>
            <person name="Brown M.T."/>
            <person name="Hayes R.D."/>
            <person name="Mukherjee M."/>
            <person name="Okumura C.Y."/>
            <person name="Schneider R."/>
            <person name="Smith A.J."/>
            <person name="Vanacova S."/>
            <person name="Villalvazo M."/>
            <person name="Haas B.J."/>
            <person name="Pertea M."/>
            <person name="Feldblyum T.V."/>
            <person name="Utterback T.R."/>
            <person name="Shu C.L."/>
            <person name="Osoegawa K."/>
            <person name="de Jong P.J."/>
            <person name="Hrdy I."/>
            <person name="Horvathova L."/>
            <person name="Zubacova Z."/>
            <person name="Dolezal P."/>
            <person name="Malik S.B."/>
            <person name="Logsdon J.M. Jr."/>
            <person name="Henze K."/>
            <person name="Gupta A."/>
            <person name="Wang C.C."/>
            <person name="Dunne R.L."/>
            <person name="Upcroft J.A."/>
            <person name="Upcroft P."/>
            <person name="White O."/>
            <person name="Salzberg S.L."/>
            <person name="Tang P."/>
            <person name="Chiu C.-H."/>
            <person name="Lee Y.-S."/>
            <person name="Embley T.M."/>
            <person name="Coombs G.H."/>
            <person name="Mottram J.C."/>
            <person name="Tachezy J."/>
            <person name="Fraser-Liggett C.M."/>
            <person name="Johnson P.J."/>
        </authorList>
    </citation>
    <scope>NUCLEOTIDE SEQUENCE [LARGE SCALE GENOMIC DNA]</scope>
    <source>
        <strain evidence="2">G3</strain>
    </source>
</reference>
<keyword evidence="1" id="KW-1133">Transmembrane helix</keyword>
<accession>A2EPE5</accession>
<organism evidence="2 3">
    <name type="scientific">Trichomonas vaginalis (strain ATCC PRA-98 / G3)</name>
    <dbReference type="NCBI Taxonomy" id="412133"/>
    <lineage>
        <taxon>Eukaryota</taxon>
        <taxon>Metamonada</taxon>
        <taxon>Parabasalia</taxon>
        <taxon>Trichomonadida</taxon>
        <taxon>Trichomonadidae</taxon>
        <taxon>Trichomonas</taxon>
    </lineage>
</organism>
<dbReference type="VEuPathDB" id="TrichDB:TVAGG3_0616270"/>
<gene>
    <name evidence="2" type="ORF">TVAG_286310</name>
</gene>
<name>A2EPE5_TRIV3</name>
<keyword evidence="1" id="KW-0472">Membrane</keyword>
<feature type="transmembrane region" description="Helical" evidence="1">
    <location>
        <begin position="176"/>
        <end position="197"/>
    </location>
</feature>
<proteinExistence type="predicted"/>
<evidence type="ECO:0000313" key="3">
    <source>
        <dbReference type="Proteomes" id="UP000001542"/>
    </source>
</evidence>
<dbReference type="InParanoid" id="A2EPE5"/>